<feature type="region of interest" description="Disordered" evidence="3">
    <location>
        <begin position="1072"/>
        <end position="1096"/>
    </location>
</feature>
<feature type="compositionally biased region" description="Low complexity" evidence="3">
    <location>
        <begin position="1079"/>
        <end position="1088"/>
    </location>
</feature>
<name>A0A8J4GFJ6_9CHLO</name>
<organism evidence="4 5">
    <name type="scientific">Volvox reticuliferus</name>
    <dbReference type="NCBI Taxonomy" id="1737510"/>
    <lineage>
        <taxon>Eukaryota</taxon>
        <taxon>Viridiplantae</taxon>
        <taxon>Chlorophyta</taxon>
        <taxon>core chlorophytes</taxon>
        <taxon>Chlorophyceae</taxon>
        <taxon>CS clade</taxon>
        <taxon>Chlamydomonadales</taxon>
        <taxon>Volvocaceae</taxon>
        <taxon>Volvox</taxon>
    </lineage>
</organism>
<evidence type="ECO:0000256" key="1">
    <source>
        <dbReference type="ARBA" id="ARBA00022581"/>
    </source>
</evidence>
<keyword evidence="2" id="KW-0175">Coiled coil</keyword>
<evidence type="ECO:0000256" key="3">
    <source>
        <dbReference type="SAM" id="MobiDB-lite"/>
    </source>
</evidence>
<feature type="region of interest" description="Disordered" evidence="3">
    <location>
        <begin position="581"/>
        <end position="603"/>
    </location>
</feature>
<feature type="region of interest" description="Disordered" evidence="3">
    <location>
        <begin position="635"/>
        <end position="654"/>
    </location>
</feature>
<dbReference type="PANTHER" id="PTHR13037">
    <property type="entry name" value="FORMIN"/>
    <property type="match status" value="1"/>
</dbReference>
<feature type="non-terminal residue" evidence="4">
    <location>
        <position position="1"/>
    </location>
</feature>
<keyword evidence="1" id="KW-0945">Host-virus interaction</keyword>
<feature type="compositionally biased region" description="Gly residues" evidence="3">
    <location>
        <begin position="1"/>
        <end position="10"/>
    </location>
</feature>
<feature type="compositionally biased region" description="Low complexity" evidence="3">
    <location>
        <begin position="1558"/>
        <end position="1568"/>
    </location>
</feature>
<dbReference type="EMBL" id="BNCQ01000020">
    <property type="protein sequence ID" value="GIM05913.1"/>
    <property type="molecule type" value="Genomic_DNA"/>
</dbReference>
<feature type="region of interest" description="Disordered" evidence="3">
    <location>
        <begin position="1530"/>
        <end position="1603"/>
    </location>
</feature>
<feature type="compositionally biased region" description="Pro residues" evidence="3">
    <location>
        <begin position="638"/>
        <end position="647"/>
    </location>
</feature>
<dbReference type="PANTHER" id="PTHR13037:SF24">
    <property type="entry name" value="POLYCOMB PROTEIN PCL-RELATED"/>
    <property type="match status" value="1"/>
</dbReference>
<feature type="region of interest" description="Disordered" evidence="3">
    <location>
        <begin position="1"/>
        <end position="49"/>
    </location>
</feature>
<evidence type="ECO:0000313" key="5">
    <source>
        <dbReference type="Proteomes" id="UP000722791"/>
    </source>
</evidence>
<gene>
    <name evidence="4" type="ORF">Vretimale_10332</name>
</gene>
<feature type="compositionally biased region" description="Gly residues" evidence="3">
    <location>
        <begin position="231"/>
        <end position="242"/>
    </location>
</feature>
<evidence type="ECO:0000313" key="4">
    <source>
        <dbReference type="EMBL" id="GIM05913.1"/>
    </source>
</evidence>
<protein>
    <submittedName>
        <fullName evidence="4">Uncharacterized protein</fullName>
    </submittedName>
</protein>
<feature type="region of interest" description="Disordered" evidence="3">
    <location>
        <begin position="311"/>
        <end position="351"/>
    </location>
</feature>
<accession>A0A8J4GFJ6</accession>
<feature type="compositionally biased region" description="Low complexity" evidence="3">
    <location>
        <begin position="1577"/>
        <end position="1592"/>
    </location>
</feature>
<reference evidence="4" key="1">
    <citation type="journal article" date="2021" name="Proc. Natl. Acad. Sci. U.S.A.">
        <title>Three genomes in the algal genus Volvox reveal the fate of a haploid sex-determining region after a transition to homothallism.</title>
        <authorList>
            <person name="Yamamoto K."/>
            <person name="Hamaji T."/>
            <person name="Kawai-Toyooka H."/>
            <person name="Matsuzaki R."/>
            <person name="Takahashi F."/>
            <person name="Nishimura Y."/>
            <person name="Kawachi M."/>
            <person name="Noguchi H."/>
            <person name="Minakuchi Y."/>
            <person name="Umen J.G."/>
            <person name="Toyoda A."/>
            <person name="Nozaki H."/>
        </authorList>
    </citation>
    <scope>NUCLEOTIDE SEQUENCE</scope>
    <source>
        <strain evidence="4">NIES-3785</strain>
    </source>
</reference>
<feature type="region of interest" description="Disordered" evidence="3">
    <location>
        <begin position="194"/>
        <end position="246"/>
    </location>
</feature>
<comment type="caution">
    <text evidence="4">The sequence shown here is derived from an EMBL/GenBank/DDBJ whole genome shotgun (WGS) entry which is preliminary data.</text>
</comment>
<feature type="non-terminal residue" evidence="4">
    <location>
        <position position="1924"/>
    </location>
</feature>
<feature type="coiled-coil region" evidence="2">
    <location>
        <begin position="1111"/>
        <end position="1138"/>
    </location>
</feature>
<dbReference type="Proteomes" id="UP000722791">
    <property type="component" value="Unassembled WGS sequence"/>
</dbReference>
<proteinExistence type="predicted"/>
<evidence type="ECO:0000256" key="2">
    <source>
        <dbReference type="SAM" id="Coils"/>
    </source>
</evidence>
<sequence length="1924" mass="196974">ASGAAAGGGMAMPAAVQSAASDAAVRQPPSQPWMSSSGTSAGGGSSPKLDDALWRTPALSLSSAPHLLGRLPRMRTLEPAQRDINMRLAAMLGHAPADMNTALAVLRLSYAHSQAIALPTQAALQLALVGLLPAAGPVQLEQVLLLATKTRLFPPPLIHRAARRALELYGGGGDTEAATAAAVTNDAEAMTAPFTGCSSGGGHRGIEREGHGKKGRGTTSGLASPAVVSADGGGGGGSGEVGGGREDSDVLPLRLMSRLVHCLASMSPATEVDVALVRTVVQVAARLAVRVALQTTAASAALPQSRDVALSQLQGGGQQQQQQQLPEQSHMSASAVAAPSSPPLPTEPESTATFLKPVTMDTIGPLVSEPLAADLDDVKQATALLEGLVRDVQALCNGMRPSHRNAILAIIAPIRAAAAPPSETTAVQDLFLGLLGQGPGLGPAKGQGQGRGPGGRRRRPSLAQLQLLAAHLPQLGSTPGLSWLMERLLTAYEPYLEGGLREPSLPPWRMADTLLRAAAQSVPTVRLELLEGLHDRILRLPSSDLMTLMARCGELHLLPPLTLAAMANRLRIHYSGVNRRKAASGKAGRRDPEAAAEEDHDVDTHHASIISSANSGGNGGNAAAVINSMSLPAAAVAAPPPSSPSPQPTLYGVEDPAPPVSVAMSGLVDAIRRRMLCSWGSGGGAAGVGSNRGGGPSSLLRWERCIVTSDPPQLAMGMAHALAAALVADGEAALPLTRVARDQAGRVVCALAAQALAAPPVRPAAVISTATAPSTVAAVTDDVRINRSSTEGGELSLPAAAAQVLEIAPMGAANPSNLAAAAPPPLPLRASRPPPCAPSSLLSGDTLAHIQLLQVAAQQQRYGMGGEAPELFRRLLAAALMQRADRLWKYQGSPGGGAGAVVEGVGSVLEDASTEFKYSAGAAAAATAAAAAAGRNVVYPYAQKYPPPPLYQKAPDNELRQVVRSEGDDELVGLQPRQGNRLAWLLRLSKAVLSRPQPAGLSEYTATTSYLRRHGAVVSPCGGGGAATSAVDAADGASVSTFSATSAAVAEAGAGADLARLWGVRVPPPPPPTKAAAVLPQSLSSTASPSPPPPPRRLQLLAHLPPPSAVQRQLQLLIEEVEEELDLLETEMEETDGSPVRTAAAKSWFRSMRGAIAGPPAEGMRKELQEESDAVKTATAAATLGVPGTWAFGEVAGAAAAQAAILGSGMTRPVIGDSAAAESTIAGLGTPQMRLTEVEVEEEDNELTALGAPKVLRVQQRYASAGSSSGGGGSSGVIGNAPAAMRTTAEPAVESAAAARRRLLYAVRDRLEVLKAGLDAQVVGLMAPPPPPRWLPMTEAETAMVAEAAGGGIGGGRSGRPSLLALPDLALELRLGLKSPGRANADVATAPAPTDGTVGTARHADEGVYDSVRQLLDELEVELALEAHSGVLHSAAGIDSSASRQELAVADPSFIQDGSGAVGTSAAAVGAVQQTRADADATSDVAAAAPAAAAVAPTRDVLVVLPSSEPKEAPSPGLPFYLRERTEVRHQVAGGGTQSATECGNTRDMGEMSSVTNTPTPAFASASISPPPPPPSSSSSSLPSPPLSTSLPAPTPPDGSVEFGAATATSTLATPTAAHWRRQLLMGTVQVLALLQRDHLSISFTGDHAAAAAAAAAAAEVRRRQASLWELLMPALHGACRAHELRLEDWLTILESLTGAPRHGSAAVMHRKLMERLVASISSWLMQQAAAAAGVPAIEIARCVGEAAEEASSAAVTPEAVRAKAAAAMPAEAVEVYTRTVAAMRALSYTAHPLLSQLAALFAPWLERKQLQDLLASALRIEAVRQRAASGVHLEGSAPEMDAEAAAAAVEAAAVKERLLRALQRATPDQRLTTLYQLSRSRVAMDESLVEAVVDSLLQDSKALLPSDHVRALKAVAMLAPSAA</sequence>
<feature type="region of interest" description="Disordered" evidence="3">
    <location>
        <begin position="1383"/>
        <end position="1403"/>
    </location>
</feature>
<feature type="compositionally biased region" description="Low complexity" evidence="3">
    <location>
        <begin position="11"/>
        <end position="25"/>
    </location>
</feature>